<dbReference type="AlphaFoldDB" id="A0A6J7LZE8"/>
<evidence type="ECO:0000313" key="5">
    <source>
        <dbReference type="EMBL" id="CAB5012843.1"/>
    </source>
</evidence>
<evidence type="ECO:0000313" key="4">
    <source>
        <dbReference type="EMBL" id="CAB4972845.1"/>
    </source>
</evidence>
<dbReference type="PANTHER" id="PTHR34580">
    <property type="match status" value="1"/>
</dbReference>
<dbReference type="InterPro" id="IPR051534">
    <property type="entry name" value="CBASS_pafABC_assoc_protein"/>
</dbReference>
<evidence type="ECO:0000259" key="1">
    <source>
        <dbReference type="Pfam" id="PF13280"/>
    </source>
</evidence>
<organism evidence="4">
    <name type="scientific">freshwater metagenome</name>
    <dbReference type="NCBI Taxonomy" id="449393"/>
    <lineage>
        <taxon>unclassified sequences</taxon>
        <taxon>metagenomes</taxon>
        <taxon>ecological metagenomes</taxon>
    </lineage>
</organism>
<evidence type="ECO:0000259" key="3">
    <source>
        <dbReference type="Pfam" id="PF25583"/>
    </source>
</evidence>
<proteinExistence type="predicted"/>
<dbReference type="InterPro" id="IPR057727">
    <property type="entry name" value="WCX_dom"/>
</dbReference>
<name>A0A6J7LZE8_9ZZZZ</name>
<dbReference type="PROSITE" id="PS52050">
    <property type="entry name" value="WYL"/>
    <property type="match status" value="1"/>
</dbReference>
<dbReference type="PIRSF" id="PIRSF016838">
    <property type="entry name" value="PafC"/>
    <property type="match status" value="1"/>
</dbReference>
<dbReference type="Pfam" id="PF13280">
    <property type="entry name" value="WYL"/>
    <property type="match status" value="1"/>
</dbReference>
<sequence>MSPRPQSATQLQRMLALVPWILANPETTIDELAKRFEVSSREIEKDLAVLPLCGLPPYTADRLIDVLVSEDGSVSIRLAEYFERPLRLTPGEGLALLAAGRALLAVPGSDPSGPLANALVKLEEVVGGPVAVDVGNTDNLSELQSAVAKSEQVEMVYHSFARDEISTRRVDPQQVFHALGFWYLAAFCHQADDNRLFRIDRVQSVRLTGEQSKKRPVDDDFESIFHPKVNDERVRLLLNSEALWVIEDLPIEDSIERDDGKVEVVIAVSGTAFLDRLLLRLGPAVEVIDPLSARDDLVKATQRILDLYSS</sequence>
<gene>
    <name evidence="4" type="ORF">UFOPK3897_00587</name>
    <name evidence="5" type="ORF">UFOPK4121_00154</name>
</gene>
<dbReference type="Pfam" id="PF19187">
    <property type="entry name" value="HTH_PafC"/>
    <property type="match status" value="1"/>
</dbReference>
<reference evidence="4" key="1">
    <citation type="submission" date="2020-05" db="EMBL/GenBank/DDBJ databases">
        <authorList>
            <person name="Chiriac C."/>
            <person name="Salcher M."/>
            <person name="Ghai R."/>
            <person name="Kavagutti S V."/>
        </authorList>
    </citation>
    <scope>NUCLEOTIDE SEQUENCE</scope>
</reference>
<dbReference type="PANTHER" id="PTHR34580:SF1">
    <property type="entry name" value="PROTEIN PAFC"/>
    <property type="match status" value="1"/>
</dbReference>
<dbReference type="EMBL" id="CAFBPQ010000002">
    <property type="protein sequence ID" value="CAB5012843.1"/>
    <property type="molecule type" value="Genomic_DNA"/>
</dbReference>
<dbReference type="Pfam" id="PF25583">
    <property type="entry name" value="WCX"/>
    <property type="match status" value="1"/>
</dbReference>
<accession>A0A6J7LZE8</accession>
<feature type="domain" description="PafC HTH" evidence="2">
    <location>
        <begin position="10"/>
        <end position="123"/>
    </location>
</feature>
<feature type="domain" description="WYL" evidence="1">
    <location>
        <begin position="139"/>
        <end position="206"/>
    </location>
</feature>
<evidence type="ECO:0000259" key="2">
    <source>
        <dbReference type="Pfam" id="PF19187"/>
    </source>
</evidence>
<dbReference type="InterPro" id="IPR043839">
    <property type="entry name" value="PafC_HTH"/>
</dbReference>
<dbReference type="InterPro" id="IPR026881">
    <property type="entry name" value="WYL_dom"/>
</dbReference>
<dbReference type="EMBL" id="CAFBOF010000007">
    <property type="protein sequence ID" value="CAB4972845.1"/>
    <property type="molecule type" value="Genomic_DNA"/>
</dbReference>
<protein>
    <submittedName>
        <fullName evidence="4">Unannotated protein</fullName>
    </submittedName>
</protein>
<feature type="domain" description="WCX" evidence="3">
    <location>
        <begin position="232"/>
        <end position="305"/>
    </location>
</feature>
<dbReference type="InterPro" id="IPR028349">
    <property type="entry name" value="PafC-like"/>
</dbReference>